<organism evidence="10 11">
    <name type="scientific">Candidatus Scatavimonas merdigallinarum</name>
    <dbReference type="NCBI Taxonomy" id="2840914"/>
    <lineage>
        <taxon>Bacteria</taxon>
        <taxon>Bacillati</taxon>
        <taxon>Bacillota</taxon>
        <taxon>Clostridia</taxon>
        <taxon>Eubacteriales</taxon>
        <taxon>Oscillospiraceae</taxon>
        <taxon>Oscillospiraceae incertae sedis</taxon>
        <taxon>Candidatus Scatavimonas</taxon>
    </lineage>
</organism>
<dbReference type="GO" id="GO:0005886">
    <property type="term" value="C:plasma membrane"/>
    <property type="evidence" value="ECO:0007669"/>
    <property type="project" value="TreeGrafter"/>
</dbReference>
<keyword evidence="8" id="KW-1133">Transmembrane helix</keyword>
<evidence type="ECO:0000256" key="5">
    <source>
        <dbReference type="ARBA" id="ARBA00022679"/>
    </source>
</evidence>
<accession>A0A9D0ZHA2</accession>
<evidence type="ECO:0000256" key="8">
    <source>
        <dbReference type="SAM" id="Phobius"/>
    </source>
</evidence>
<dbReference type="SUPFAM" id="SSF47384">
    <property type="entry name" value="Homodimeric domain of signal transducing histidine kinase"/>
    <property type="match status" value="1"/>
</dbReference>
<dbReference type="GO" id="GO:0000155">
    <property type="term" value="F:phosphorelay sensor kinase activity"/>
    <property type="evidence" value="ECO:0007669"/>
    <property type="project" value="InterPro"/>
</dbReference>
<dbReference type="InterPro" id="IPR003661">
    <property type="entry name" value="HisK_dim/P_dom"/>
</dbReference>
<dbReference type="PANTHER" id="PTHR45453">
    <property type="entry name" value="PHOSPHATE REGULON SENSOR PROTEIN PHOR"/>
    <property type="match status" value="1"/>
</dbReference>
<dbReference type="Proteomes" id="UP000886787">
    <property type="component" value="Unassembled WGS sequence"/>
</dbReference>
<feature type="domain" description="Histidine kinase" evidence="9">
    <location>
        <begin position="128"/>
        <end position="341"/>
    </location>
</feature>
<dbReference type="PANTHER" id="PTHR45453:SF1">
    <property type="entry name" value="PHOSPHATE REGULON SENSOR PROTEIN PHOR"/>
    <property type="match status" value="1"/>
</dbReference>
<dbReference type="PROSITE" id="PS50109">
    <property type="entry name" value="HIS_KIN"/>
    <property type="match status" value="1"/>
</dbReference>
<feature type="transmembrane region" description="Helical" evidence="8">
    <location>
        <begin position="9"/>
        <end position="31"/>
    </location>
</feature>
<dbReference type="EC" id="2.7.13.3" evidence="3"/>
<dbReference type="SUPFAM" id="SSF55874">
    <property type="entry name" value="ATPase domain of HSP90 chaperone/DNA topoisomerase II/histidine kinase"/>
    <property type="match status" value="1"/>
</dbReference>
<comment type="caution">
    <text evidence="10">The sequence shown here is derived from an EMBL/GenBank/DDBJ whole genome shotgun (WGS) entry which is preliminary data.</text>
</comment>
<evidence type="ECO:0000259" key="9">
    <source>
        <dbReference type="PROSITE" id="PS50109"/>
    </source>
</evidence>
<sequence>MEKLSMKKFLWLIACGILAASAILLLCLFLVTKDLWLVLYGALFTAALLVWGGIFLHFFQKKLTLFADSLCRTLDDMMDNTARPEMAYEAETLLARICHHLERLYNTMQKNRNTIAKEKDNLQSLLSDISHQTKTPIANLKMLNETMLTRSITREQRKTFLQATGSQLDKLDFLIQAMVKTSRLESGAIALEKKNAPIEDALAAAINGILALMEKKNITLTVNCPEGLTVFHDSRWTSEALFNLLDNAVKYTPAGGSMGVDVQDWEMYLKIDVTDTGRGIPEREQAAIFKRFYREESVHDVDGIGIGLYLAREIITMQGGYITVTSEVGKGSTFSAFLPRK</sequence>
<evidence type="ECO:0000313" key="10">
    <source>
        <dbReference type="EMBL" id="HIQ80520.1"/>
    </source>
</evidence>
<protein>
    <recommendedName>
        <fullName evidence="3">histidine kinase</fullName>
        <ecNumber evidence="3">2.7.13.3</ecNumber>
    </recommendedName>
</protein>
<gene>
    <name evidence="10" type="ORF">IAD32_04455</name>
</gene>
<evidence type="ECO:0000313" key="11">
    <source>
        <dbReference type="Proteomes" id="UP000886787"/>
    </source>
</evidence>
<dbReference type="GO" id="GO:0004721">
    <property type="term" value="F:phosphoprotein phosphatase activity"/>
    <property type="evidence" value="ECO:0007669"/>
    <property type="project" value="TreeGrafter"/>
</dbReference>
<dbReference type="SMART" id="SM00387">
    <property type="entry name" value="HATPase_c"/>
    <property type="match status" value="1"/>
</dbReference>
<keyword evidence="8" id="KW-0472">Membrane</keyword>
<comment type="subcellular location">
    <subcellularLocation>
        <location evidence="2">Membrane</location>
    </subcellularLocation>
</comment>
<dbReference type="EMBL" id="DVFW01000024">
    <property type="protein sequence ID" value="HIQ80520.1"/>
    <property type="molecule type" value="Genomic_DNA"/>
</dbReference>
<dbReference type="InterPro" id="IPR050351">
    <property type="entry name" value="BphY/WalK/GraS-like"/>
</dbReference>
<dbReference type="InterPro" id="IPR036097">
    <property type="entry name" value="HisK_dim/P_sf"/>
</dbReference>
<dbReference type="InterPro" id="IPR036890">
    <property type="entry name" value="HATPase_C_sf"/>
</dbReference>
<dbReference type="GO" id="GO:0016036">
    <property type="term" value="P:cellular response to phosphate starvation"/>
    <property type="evidence" value="ECO:0007669"/>
    <property type="project" value="TreeGrafter"/>
</dbReference>
<reference evidence="10" key="1">
    <citation type="submission" date="2020-10" db="EMBL/GenBank/DDBJ databases">
        <authorList>
            <person name="Gilroy R."/>
        </authorList>
    </citation>
    <scope>NUCLEOTIDE SEQUENCE</scope>
    <source>
        <strain evidence="10">ChiSjej1B19-3389</strain>
    </source>
</reference>
<comment type="catalytic activity">
    <reaction evidence="1">
        <text>ATP + protein L-histidine = ADP + protein N-phospho-L-histidine.</text>
        <dbReference type="EC" id="2.7.13.3"/>
    </reaction>
</comment>
<dbReference type="CDD" id="cd00075">
    <property type="entry name" value="HATPase"/>
    <property type="match status" value="1"/>
</dbReference>
<keyword evidence="6 10" id="KW-0418">Kinase</keyword>
<dbReference type="CDD" id="cd00082">
    <property type="entry name" value="HisKA"/>
    <property type="match status" value="1"/>
</dbReference>
<evidence type="ECO:0000256" key="3">
    <source>
        <dbReference type="ARBA" id="ARBA00012438"/>
    </source>
</evidence>
<dbReference type="InterPro" id="IPR004358">
    <property type="entry name" value="Sig_transdc_His_kin-like_C"/>
</dbReference>
<feature type="transmembrane region" description="Helical" evidence="8">
    <location>
        <begin position="37"/>
        <end position="59"/>
    </location>
</feature>
<dbReference type="Pfam" id="PF02518">
    <property type="entry name" value="HATPase_c"/>
    <property type="match status" value="1"/>
</dbReference>
<evidence type="ECO:0000256" key="6">
    <source>
        <dbReference type="ARBA" id="ARBA00022777"/>
    </source>
</evidence>
<dbReference type="Pfam" id="PF00512">
    <property type="entry name" value="HisKA"/>
    <property type="match status" value="1"/>
</dbReference>
<keyword evidence="4" id="KW-0597">Phosphoprotein</keyword>
<evidence type="ECO:0000256" key="7">
    <source>
        <dbReference type="ARBA" id="ARBA00023012"/>
    </source>
</evidence>
<evidence type="ECO:0000256" key="1">
    <source>
        <dbReference type="ARBA" id="ARBA00000085"/>
    </source>
</evidence>
<keyword evidence="7" id="KW-0902">Two-component regulatory system</keyword>
<dbReference type="Gene3D" id="1.10.287.130">
    <property type="match status" value="1"/>
</dbReference>
<proteinExistence type="predicted"/>
<reference evidence="10" key="2">
    <citation type="journal article" date="2021" name="PeerJ">
        <title>Extensive microbial diversity within the chicken gut microbiome revealed by metagenomics and culture.</title>
        <authorList>
            <person name="Gilroy R."/>
            <person name="Ravi A."/>
            <person name="Getino M."/>
            <person name="Pursley I."/>
            <person name="Horton D.L."/>
            <person name="Alikhan N.F."/>
            <person name="Baker D."/>
            <person name="Gharbi K."/>
            <person name="Hall N."/>
            <person name="Watson M."/>
            <person name="Adriaenssens E.M."/>
            <person name="Foster-Nyarko E."/>
            <person name="Jarju S."/>
            <person name="Secka A."/>
            <person name="Antonio M."/>
            <person name="Oren A."/>
            <person name="Chaudhuri R.R."/>
            <person name="La Ragione R."/>
            <person name="Hildebrand F."/>
            <person name="Pallen M.J."/>
        </authorList>
    </citation>
    <scope>NUCLEOTIDE SEQUENCE</scope>
    <source>
        <strain evidence="10">ChiSjej1B19-3389</strain>
    </source>
</reference>
<dbReference type="Gene3D" id="3.30.565.10">
    <property type="entry name" value="Histidine kinase-like ATPase, C-terminal domain"/>
    <property type="match status" value="1"/>
</dbReference>
<keyword evidence="5" id="KW-0808">Transferase</keyword>
<dbReference type="SMART" id="SM00388">
    <property type="entry name" value="HisKA"/>
    <property type="match status" value="1"/>
</dbReference>
<name>A0A9D0ZHA2_9FIRM</name>
<keyword evidence="8" id="KW-0812">Transmembrane</keyword>
<dbReference type="InterPro" id="IPR005467">
    <property type="entry name" value="His_kinase_dom"/>
</dbReference>
<dbReference type="PRINTS" id="PR00344">
    <property type="entry name" value="BCTRLSENSOR"/>
</dbReference>
<dbReference type="InterPro" id="IPR003594">
    <property type="entry name" value="HATPase_dom"/>
</dbReference>
<evidence type="ECO:0000256" key="4">
    <source>
        <dbReference type="ARBA" id="ARBA00022553"/>
    </source>
</evidence>
<dbReference type="AlphaFoldDB" id="A0A9D0ZHA2"/>
<evidence type="ECO:0000256" key="2">
    <source>
        <dbReference type="ARBA" id="ARBA00004370"/>
    </source>
</evidence>